<gene>
    <name evidence="2" type="ORF">SAMN04488073_2981</name>
</gene>
<evidence type="ECO:0000313" key="2">
    <source>
        <dbReference type="EMBL" id="SFR57548.1"/>
    </source>
</evidence>
<sequence>MEFLLQEKLMLPFLATLGASLSVIAIQALVRFEKEQKQRLFTANYMLDVAYRILYSAIIVKKHTIVPHIQATERIIDGDSELLKTTLLADEFDILKTKSMQFNNLPADYKLLVGYDDIELIQAFDMLVYLHEEDTNQSHLIDFVKENLKSRDGFLAKDEGAQADILNTYWDILSSLDHEAARLMVFVRDMLLPRLERYISGKQFLLFKTSDAKRIEHRIKMVIEEYADLFPDSGYMEEVRAGGIQGAL</sequence>
<dbReference type="EMBL" id="FOYV01000003">
    <property type="protein sequence ID" value="SFR57548.1"/>
    <property type="molecule type" value="Genomic_DNA"/>
</dbReference>
<dbReference type="AlphaFoldDB" id="A0A1I6HT24"/>
<keyword evidence="1" id="KW-0472">Membrane</keyword>
<protein>
    <submittedName>
        <fullName evidence="2">Uncharacterized protein</fullName>
    </submittedName>
</protein>
<dbReference type="OrthoDB" id="7055970at2"/>
<accession>A0A1I6HT24</accession>
<dbReference type="Proteomes" id="UP000199290">
    <property type="component" value="Unassembled WGS sequence"/>
</dbReference>
<reference evidence="3" key="1">
    <citation type="submission" date="2016-10" db="EMBL/GenBank/DDBJ databases">
        <authorList>
            <person name="Varghese N."/>
            <person name="Submissions S."/>
        </authorList>
    </citation>
    <scope>NUCLEOTIDE SEQUENCE [LARGE SCALE GENOMIC DNA]</scope>
    <source>
        <strain evidence="3">CGMCC 1.6294</strain>
    </source>
</reference>
<feature type="transmembrane region" description="Helical" evidence="1">
    <location>
        <begin position="12"/>
        <end position="30"/>
    </location>
</feature>
<evidence type="ECO:0000313" key="3">
    <source>
        <dbReference type="Proteomes" id="UP000199290"/>
    </source>
</evidence>
<dbReference type="RefSeq" id="WP_091991933.1">
    <property type="nucleotide sequence ID" value="NZ_FOYV01000003.1"/>
</dbReference>
<organism evidence="2 3">
    <name type="scientific">Marinobacter gudaonensis</name>
    <dbReference type="NCBI Taxonomy" id="375760"/>
    <lineage>
        <taxon>Bacteria</taxon>
        <taxon>Pseudomonadati</taxon>
        <taxon>Pseudomonadota</taxon>
        <taxon>Gammaproteobacteria</taxon>
        <taxon>Pseudomonadales</taxon>
        <taxon>Marinobacteraceae</taxon>
        <taxon>Marinobacter</taxon>
    </lineage>
</organism>
<keyword evidence="1" id="KW-0812">Transmembrane</keyword>
<keyword evidence="3" id="KW-1185">Reference proteome</keyword>
<name>A0A1I6HT24_9GAMM</name>
<evidence type="ECO:0000256" key="1">
    <source>
        <dbReference type="SAM" id="Phobius"/>
    </source>
</evidence>
<keyword evidence="1" id="KW-1133">Transmembrane helix</keyword>
<proteinExistence type="predicted"/>